<keyword evidence="9" id="KW-1185">Reference proteome</keyword>
<comment type="subcellular location">
    <subcellularLocation>
        <location evidence="1">Nucleus</location>
    </subcellularLocation>
</comment>
<keyword evidence="4" id="KW-0804">Transcription</keyword>
<accession>A0A3Q3WCR1</accession>
<keyword evidence="3" id="KW-0805">Transcription regulation</keyword>
<dbReference type="CDD" id="cd18627">
    <property type="entry name" value="CD_polycomb_like"/>
    <property type="match status" value="1"/>
</dbReference>
<feature type="domain" description="Chromo" evidence="7">
    <location>
        <begin position="11"/>
        <end position="69"/>
    </location>
</feature>
<evidence type="ECO:0000259" key="7">
    <source>
        <dbReference type="PROSITE" id="PS50013"/>
    </source>
</evidence>
<dbReference type="GO" id="GO:0000785">
    <property type="term" value="C:chromatin"/>
    <property type="evidence" value="ECO:0007669"/>
    <property type="project" value="TreeGrafter"/>
</dbReference>
<dbReference type="SMART" id="SM00298">
    <property type="entry name" value="CHROMO"/>
    <property type="match status" value="1"/>
</dbReference>
<evidence type="ECO:0000256" key="6">
    <source>
        <dbReference type="SAM" id="MobiDB-lite"/>
    </source>
</evidence>
<evidence type="ECO:0000256" key="2">
    <source>
        <dbReference type="ARBA" id="ARBA00022491"/>
    </source>
</evidence>
<dbReference type="InterPro" id="IPR023780">
    <property type="entry name" value="Chromo_domain"/>
</dbReference>
<proteinExistence type="predicted"/>
<evidence type="ECO:0000256" key="1">
    <source>
        <dbReference type="ARBA" id="ARBA00004123"/>
    </source>
</evidence>
<dbReference type="PANTHER" id="PTHR46389">
    <property type="entry name" value="POLYCOMB GROUP PROTEIN PC"/>
    <property type="match status" value="1"/>
</dbReference>
<evidence type="ECO:0000256" key="3">
    <source>
        <dbReference type="ARBA" id="ARBA00023015"/>
    </source>
</evidence>
<feature type="region of interest" description="Disordered" evidence="6">
    <location>
        <begin position="129"/>
        <end position="189"/>
    </location>
</feature>
<keyword evidence="5" id="KW-0539">Nucleus</keyword>
<dbReference type="AlphaFoldDB" id="A0A3Q3WCR1"/>
<dbReference type="STRING" id="94237.ENSMMOP00000009857"/>
<dbReference type="SUPFAM" id="SSF54160">
    <property type="entry name" value="Chromo domain-like"/>
    <property type="match status" value="1"/>
</dbReference>
<dbReference type="InterPro" id="IPR023779">
    <property type="entry name" value="Chromodomain_CS"/>
</dbReference>
<reference evidence="8" key="1">
    <citation type="submission" date="2025-08" db="UniProtKB">
        <authorList>
            <consortium name="Ensembl"/>
        </authorList>
    </citation>
    <scope>IDENTIFICATION</scope>
</reference>
<dbReference type="InterPro" id="IPR016197">
    <property type="entry name" value="Chromo-like_dom_sf"/>
</dbReference>
<dbReference type="PROSITE" id="PS00598">
    <property type="entry name" value="CHROMO_1"/>
    <property type="match status" value="1"/>
</dbReference>
<dbReference type="GO" id="GO:0035102">
    <property type="term" value="C:PRC1 complex"/>
    <property type="evidence" value="ECO:0007669"/>
    <property type="project" value="TreeGrafter"/>
</dbReference>
<dbReference type="OMA" id="RLHHHGE"/>
<dbReference type="GO" id="GO:0003682">
    <property type="term" value="F:chromatin binding"/>
    <property type="evidence" value="ECO:0007669"/>
    <property type="project" value="TreeGrafter"/>
</dbReference>
<dbReference type="InterPro" id="IPR033773">
    <property type="entry name" value="CBX7_C"/>
</dbReference>
<feature type="region of interest" description="Disordered" evidence="6">
    <location>
        <begin position="195"/>
        <end position="214"/>
    </location>
</feature>
<dbReference type="PROSITE" id="PS50013">
    <property type="entry name" value="CHROMO_2"/>
    <property type="match status" value="1"/>
</dbReference>
<dbReference type="PANTHER" id="PTHR46389:SF1">
    <property type="entry name" value="CHROMOBOX PROTEIN HOMOLOG 8"/>
    <property type="match status" value="1"/>
</dbReference>
<protein>
    <recommendedName>
        <fullName evidence="7">Chromo domain-containing protein</fullName>
    </recommendedName>
</protein>
<dbReference type="Ensembl" id="ENSMMOT00000010029.1">
    <property type="protein sequence ID" value="ENSMMOP00000009857.1"/>
    <property type="gene ID" value="ENSMMOG00000007636.1"/>
</dbReference>
<sequence length="333" mass="37842">MELSAVGESVFAAESIIKRRIRRGRWEYLVKWKGWSQKYSTWEPEENILDARLFAAFEERERERELFGPKKRGPKPETFLLKAKAKEKTYDFRGDPRRGIQVSYPIPEPVVTPRAREGLRTVVPTIFPPSAVNRGESVHVGPVEAERRPRPTPSAAPTVHQSAQSPKKRGRKPKPPLPYDNDEGGCSAEPYAKRSRLQHHHHHHPHHGETSDHSLIQLTKRFQEETTITPRCCSEHGLAGGAGLPYSDGRKGEKHRTGYGMSVPQPRKQERPEEHPWHQERECAPGPADVTTRSWTPCFTSADTVTVTDITMNLLTVTVKENSTDKGFFRQNT</sequence>
<dbReference type="Gene3D" id="2.40.50.40">
    <property type="match status" value="1"/>
</dbReference>
<dbReference type="InterPro" id="IPR000953">
    <property type="entry name" value="Chromo/chromo_shadow_dom"/>
</dbReference>
<keyword evidence="2" id="KW-0678">Repressor</keyword>
<name>A0A3Q3WCR1_MOLML</name>
<dbReference type="InterPro" id="IPR052458">
    <property type="entry name" value="PcG_PRC1-like_component"/>
</dbReference>
<evidence type="ECO:0000256" key="4">
    <source>
        <dbReference type="ARBA" id="ARBA00023163"/>
    </source>
</evidence>
<feature type="region of interest" description="Disordered" evidence="6">
    <location>
        <begin position="244"/>
        <end position="289"/>
    </location>
</feature>
<dbReference type="GO" id="GO:0000122">
    <property type="term" value="P:negative regulation of transcription by RNA polymerase II"/>
    <property type="evidence" value="ECO:0007669"/>
    <property type="project" value="TreeGrafter"/>
</dbReference>
<reference evidence="8" key="2">
    <citation type="submission" date="2025-09" db="UniProtKB">
        <authorList>
            <consortium name="Ensembl"/>
        </authorList>
    </citation>
    <scope>IDENTIFICATION</scope>
</reference>
<dbReference type="PRINTS" id="PR00504">
    <property type="entry name" value="CHROMODOMAIN"/>
</dbReference>
<feature type="compositionally biased region" description="Basic and acidic residues" evidence="6">
    <location>
        <begin position="267"/>
        <end position="283"/>
    </location>
</feature>
<feature type="compositionally biased region" description="Basic residues" evidence="6">
    <location>
        <begin position="195"/>
        <end position="206"/>
    </location>
</feature>
<dbReference type="FunFam" id="2.40.50.40:FF:000006">
    <property type="entry name" value="Chromobox protein homolog 7"/>
    <property type="match status" value="1"/>
</dbReference>
<dbReference type="Pfam" id="PF17218">
    <property type="entry name" value="CBX7_C"/>
    <property type="match status" value="1"/>
</dbReference>
<evidence type="ECO:0000256" key="5">
    <source>
        <dbReference type="ARBA" id="ARBA00023242"/>
    </source>
</evidence>
<organism evidence="8 9">
    <name type="scientific">Mola mola</name>
    <name type="common">Ocean sunfish</name>
    <name type="synonym">Tetraodon mola</name>
    <dbReference type="NCBI Taxonomy" id="94237"/>
    <lineage>
        <taxon>Eukaryota</taxon>
        <taxon>Metazoa</taxon>
        <taxon>Chordata</taxon>
        <taxon>Craniata</taxon>
        <taxon>Vertebrata</taxon>
        <taxon>Euteleostomi</taxon>
        <taxon>Actinopterygii</taxon>
        <taxon>Neopterygii</taxon>
        <taxon>Teleostei</taxon>
        <taxon>Neoteleostei</taxon>
        <taxon>Acanthomorphata</taxon>
        <taxon>Eupercaria</taxon>
        <taxon>Tetraodontiformes</taxon>
        <taxon>Molidae</taxon>
        <taxon>Mola</taxon>
    </lineage>
</organism>
<dbReference type="Proteomes" id="UP000261620">
    <property type="component" value="Unplaced"/>
</dbReference>
<dbReference type="Pfam" id="PF00385">
    <property type="entry name" value="Chromo"/>
    <property type="match status" value="1"/>
</dbReference>
<evidence type="ECO:0000313" key="9">
    <source>
        <dbReference type="Proteomes" id="UP000261620"/>
    </source>
</evidence>
<dbReference type="InterPro" id="IPR017984">
    <property type="entry name" value="Chromo_dom_subgr"/>
</dbReference>
<evidence type="ECO:0000313" key="8">
    <source>
        <dbReference type="Ensembl" id="ENSMMOP00000009857.1"/>
    </source>
</evidence>